<feature type="compositionally biased region" description="Low complexity" evidence="8">
    <location>
        <begin position="103"/>
        <end position="119"/>
    </location>
</feature>
<evidence type="ECO:0000259" key="9">
    <source>
        <dbReference type="PROSITE" id="PS50011"/>
    </source>
</evidence>
<dbReference type="SUPFAM" id="SSF56112">
    <property type="entry name" value="Protein kinase-like (PK-like)"/>
    <property type="match status" value="1"/>
</dbReference>
<gene>
    <name evidence="10" type="ORF">Vafri_7743</name>
</gene>
<evidence type="ECO:0000256" key="4">
    <source>
        <dbReference type="ARBA" id="ARBA00022777"/>
    </source>
</evidence>
<dbReference type="PANTHER" id="PTHR24350">
    <property type="entry name" value="SERINE/THREONINE-PROTEIN KINASE IAL-RELATED"/>
    <property type="match status" value="1"/>
</dbReference>
<dbReference type="Pfam" id="PF00069">
    <property type="entry name" value="Pkinase"/>
    <property type="match status" value="1"/>
</dbReference>
<dbReference type="AlphaFoldDB" id="A0A8J4B0Y0"/>
<feature type="binding site" evidence="6">
    <location>
        <position position="270"/>
    </location>
    <ligand>
        <name>ATP</name>
        <dbReference type="ChEBI" id="CHEBI:30616"/>
    </ligand>
</feature>
<evidence type="ECO:0000313" key="10">
    <source>
        <dbReference type="EMBL" id="GIL51835.1"/>
    </source>
</evidence>
<keyword evidence="4" id="KW-0418">Kinase</keyword>
<evidence type="ECO:0000256" key="1">
    <source>
        <dbReference type="ARBA" id="ARBA00022527"/>
    </source>
</evidence>
<keyword evidence="2" id="KW-0808">Transferase</keyword>
<evidence type="ECO:0000313" key="11">
    <source>
        <dbReference type="Proteomes" id="UP000747399"/>
    </source>
</evidence>
<keyword evidence="5 6" id="KW-0067">ATP-binding</keyword>
<dbReference type="Gene3D" id="1.10.510.10">
    <property type="entry name" value="Transferase(Phosphotransferase) domain 1"/>
    <property type="match status" value="1"/>
</dbReference>
<keyword evidence="1" id="KW-0723">Serine/threonine-protein kinase</keyword>
<dbReference type="GO" id="GO:0005524">
    <property type="term" value="F:ATP binding"/>
    <property type="evidence" value="ECO:0007669"/>
    <property type="project" value="UniProtKB-KW"/>
</dbReference>
<sequence>MAFFNRLFNRKNKPEYNSTFQHSSLRRSLTDPQPSTSSPARGQRSSNEDKDTRNVLRCAVKYVAKTLSLRRIDILSGSVPVRVRARRAGCDFGRSKTSVDVGSVRSSASSAAEPVSSSADGSKSQYRTLRALHRSRLHTIVAALDRSNKRAVVLKTFAKSRMSSSLRAKLEAEVAHLRSLACVPGVVQFIQQFEDDDSIFIVLDRCPGPTLIELVANSGGRLSEKVLVPYVLIPLIFILVDLHRRGIVHRQIKPEHTLCQIEAGLVTLVDFSEAVNKNQRCLNNRSGSLEYMAPEVLNKPTAEEIFHQVLYNGMSEEELPQYDEKADVWSLGVLAFEALTGCQPFLADSPSEMSRLHRDLLTELDGAGNPLLFSGRSELSGEARSFLLQALQLDPINRSSAERLLQHPLLQRYWTRYQSTHHATHMRTVAASRGGGAPPITTTITPTTIATSAATGNGQVAAVAVAAAAAAAVSRTAGGGGSICAAPAVAREANLLMAAPLQFPVR</sequence>
<reference evidence="10" key="1">
    <citation type="journal article" date="2021" name="Proc. Natl. Acad. Sci. U.S.A.">
        <title>Three genomes in the algal genus Volvox reveal the fate of a haploid sex-determining region after a transition to homothallism.</title>
        <authorList>
            <person name="Yamamoto K."/>
            <person name="Hamaji T."/>
            <person name="Kawai-Toyooka H."/>
            <person name="Matsuzaki R."/>
            <person name="Takahashi F."/>
            <person name="Nishimura Y."/>
            <person name="Kawachi M."/>
            <person name="Noguchi H."/>
            <person name="Minakuchi Y."/>
            <person name="Umen J.G."/>
            <person name="Toyoda A."/>
            <person name="Nozaki H."/>
        </authorList>
    </citation>
    <scope>NUCLEOTIDE SEQUENCE</scope>
    <source>
        <strain evidence="10">NIES-3780</strain>
    </source>
</reference>
<evidence type="ECO:0000256" key="6">
    <source>
        <dbReference type="PIRSR" id="PIRSR630616-2"/>
    </source>
</evidence>
<dbReference type="InterPro" id="IPR030616">
    <property type="entry name" value="Aur-like"/>
</dbReference>
<feature type="domain" description="Protein kinase" evidence="9">
    <location>
        <begin position="126"/>
        <end position="410"/>
    </location>
</feature>
<feature type="cross-link" description="Glycyl lysine isopeptide (Lys-Gly) (interchain with G-Cter in SUMO2)" evidence="7">
    <location>
        <position position="253"/>
    </location>
</feature>
<comment type="caution">
    <text evidence="10">The sequence shown here is derived from an EMBL/GenBank/DDBJ whole genome shotgun (WGS) entry which is preliminary data.</text>
</comment>
<feature type="region of interest" description="Disordered" evidence="8">
    <location>
        <begin position="15"/>
        <end position="51"/>
    </location>
</feature>
<protein>
    <recommendedName>
        <fullName evidence="9">Protein kinase domain-containing protein</fullName>
    </recommendedName>
</protein>
<keyword evidence="3 6" id="KW-0547">Nucleotide-binding</keyword>
<keyword evidence="11" id="KW-1185">Reference proteome</keyword>
<evidence type="ECO:0000256" key="8">
    <source>
        <dbReference type="SAM" id="MobiDB-lite"/>
    </source>
</evidence>
<dbReference type="Gene3D" id="3.30.200.20">
    <property type="entry name" value="Phosphorylase Kinase, domain 1"/>
    <property type="match status" value="1"/>
</dbReference>
<evidence type="ECO:0000256" key="3">
    <source>
        <dbReference type="ARBA" id="ARBA00022741"/>
    </source>
</evidence>
<feature type="region of interest" description="Disordered" evidence="8">
    <location>
        <begin position="103"/>
        <end position="124"/>
    </location>
</feature>
<dbReference type="Proteomes" id="UP000747399">
    <property type="component" value="Unassembled WGS sequence"/>
</dbReference>
<feature type="binding site" evidence="6">
    <location>
        <position position="155"/>
    </location>
    <ligand>
        <name>ATP</name>
        <dbReference type="ChEBI" id="CHEBI:30616"/>
    </ligand>
</feature>
<dbReference type="PROSITE" id="PS50011">
    <property type="entry name" value="PROTEIN_KINASE_DOM"/>
    <property type="match status" value="1"/>
</dbReference>
<dbReference type="GO" id="GO:0004674">
    <property type="term" value="F:protein serine/threonine kinase activity"/>
    <property type="evidence" value="ECO:0007669"/>
    <property type="project" value="UniProtKB-KW"/>
</dbReference>
<dbReference type="SMART" id="SM00220">
    <property type="entry name" value="S_TKc"/>
    <property type="match status" value="1"/>
</dbReference>
<accession>A0A8J4B0Y0</accession>
<dbReference type="InterPro" id="IPR000719">
    <property type="entry name" value="Prot_kinase_dom"/>
</dbReference>
<evidence type="ECO:0000256" key="5">
    <source>
        <dbReference type="ARBA" id="ARBA00022840"/>
    </source>
</evidence>
<dbReference type="EMBL" id="BNCO01000011">
    <property type="protein sequence ID" value="GIL51835.1"/>
    <property type="molecule type" value="Genomic_DNA"/>
</dbReference>
<proteinExistence type="predicted"/>
<feature type="compositionally biased region" description="Polar residues" evidence="8">
    <location>
        <begin position="15"/>
        <end position="45"/>
    </location>
</feature>
<evidence type="ECO:0000256" key="7">
    <source>
        <dbReference type="PIRSR" id="PIRSR630616-3"/>
    </source>
</evidence>
<name>A0A8J4B0Y0_9CHLO</name>
<feature type="binding site" evidence="6">
    <location>
        <position position="136"/>
    </location>
    <ligand>
        <name>ATP</name>
        <dbReference type="ChEBI" id="CHEBI:30616"/>
    </ligand>
</feature>
<evidence type="ECO:0000256" key="2">
    <source>
        <dbReference type="ARBA" id="ARBA00022679"/>
    </source>
</evidence>
<organism evidence="10 11">
    <name type="scientific">Volvox africanus</name>
    <dbReference type="NCBI Taxonomy" id="51714"/>
    <lineage>
        <taxon>Eukaryota</taxon>
        <taxon>Viridiplantae</taxon>
        <taxon>Chlorophyta</taxon>
        <taxon>core chlorophytes</taxon>
        <taxon>Chlorophyceae</taxon>
        <taxon>CS clade</taxon>
        <taxon>Chlamydomonadales</taxon>
        <taxon>Volvocaceae</taxon>
        <taxon>Volvox</taxon>
    </lineage>
</organism>
<dbReference type="InterPro" id="IPR011009">
    <property type="entry name" value="Kinase-like_dom_sf"/>
</dbReference>